<comment type="caution">
    <text evidence="2">The sequence shown here is derived from an EMBL/GenBank/DDBJ whole genome shotgun (WGS) entry which is preliminary data.</text>
</comment>
<keyword evidence="1" id="KW-0812">Transmembrane</keyword>
<proteinExistence type="predicted"/>
<organism evidence="2 3">
    <name type="scientific">Dactylosporangium salmoneum</name>
    <dbReference type="NCBI Taxonomy" id="53361"/>
    <lineage>
        <taxon>Bacteria</taxon>
        <taxon>Bacillati</taxon>
        <taxon>Actinomycetota</taxon>
        <taxon>Actinomycetes</taxon>
        <taxon>Micromonosporales</taxon>
        <taxon>Micromonosporaceae</taxon>
        <taxon>Dactylosporangium</taxon>
    </lineage>
</organism>
<dbReference type="Proteomes" id="UP001501444">
    <property type="component" value="Unassembled WGS sequence"/>
</dbReference>
<evidence type="ECO:0000313" key="3">
    <source>
        <dbReference type="Proteomes" id="UP001501444"/>
    </source>
</evidence>
<gene>
    <name evidence="2" type="ORF">GCM10010170_034350</name>
</gene>
<evidence type="ECO:0000256" key="1">
    <source>
        <dbReference type="SAM" id="Phobius"/>
    </source>
</evidence>
<keyword evidence="3" id="KW-1185">Reference proteome</keyword>
<sequence length="146" mass="16302">MTTVTEREIPAPTNGAVPRLYSPAVRAPARARIPITERVGKIPGLTGSITAGWRRWWGFTARPMSIRALWRLSAVDNTRIPAQSGTLHTLWQVSNWTDRLLMFALILLLPTALTGPLRWIAVRPTRRVGFYLVAAALTVTYLIGRM</sequence>
<keyword evidence="1" id="KW-0472">Membrane</keyword>
<protein>
    <submittedName>
        <fullName evidence="2">Uncharacterized protein</fullName>
    </submittedName>
</protein>
<dbReference type="EMBL" id="BAAARV010000025">
    <property type="protein sequence ID" value="GAA2347075.1"/>
    <property type="molecule type" value="Genomic_DNA"/>
</dbReference>
<evidence type="ECO:0000313" key="2">
    <source>
        <dbReference type="EMBL" id="GAA2347075.1"/>
    </source>
</evidence>
<accession>A0ABN3G9N1</accession>
<reference evidence="2 3" key="1">
    <citation type="journal article" date="2019" name="Int. J. Syst. Evol. Microbiol.">
        <title>The Global Catalogue of Microorganisms (GCM) 10K type strain sequencing project: providing services to taxonomists for standard genome sequencing and annotation.</title>
        <authorList>
            <consortium name="The Broad Institute Genomics Platform"/>
            <consortium name="The Broad Institute Genome Sequencing Center for Infectious Disease"/>
            <person name="Wu L."/>
            <person name="Ma J."/>
        </authorList>
    </citation>
    <scope>NUCLEOTIDE SEQUENCE [LARGE SCALE GENOMIC DNA]</scope>
    <source>
        <strain evidence="2 3">JCM 3272</strain>
    </source>
</reference>
<feature type="transmembrane region" description="Helical" evidence="1">
    <location>
        <begin position="100"/>
        <end position="121"/>
    </location>
</feature>
<name>A0ABN3G9N1_9ACTN</name>
<feature type="transmembrane region" description="Helical" evidence="1">
    <location>
        <begin position="128"/>
        <end position="144"/>
    </location>
</feature>
<keyword evidence="1" id="KW-1133">Transmembrane helix</keyword>